<evidence type="ECO:0000256" key="1">
    <source>
        <dbReference type="ARBA" id="ARBA00006817"/>
    </source>
</evidence>
<dbReference type="InterPro" id="IPR013538">
    <property type="entry name" value="ASHA1/2-like_C"/>
</dbReference>
<name>A0A504UA29_9HYPH</name>
<dbReference type="OrthoDB" id="9805228at2"/>
<proteinExistence type="inferred from homology"/>
<sequence length="163" mass="17871">MSKLESAGATSVERISDRDLVVTRVFAAPVERVFDAWTKPDLFKLWWAPQSMGVPLLDCQMDVRVGGGYSVTFGKDPKEAMTFYGTYVDVAFPSRLAWTNDESGETTMTTVNFSEDPAGTRLVLHESYATKEALDEACIGMEGAMPEQFLQLDALLAQTADAA</sequence>
<dbReference type="Pfam" id="PF08327">
    <property type="entry name" value="AHSA1"/>
    <property type="match status" value="1"/>
</dbReference>
<dbReference type="RefSeq" id="WP_140826764.1">
    <property type="nucleotide sequence ID" value="NZ_VFYP01000001.1"/>
</dbReference>
<evidence type="ECO:0000313" key="4">
    <source>
        <dbReference type="Proteomes" id="UP000316429"/>
    </source>
</evidence>
<dbReference type="InterPro" id="IPR023393">
    <property type="entry name" value="START-like_dom_sf"/>
</dbReference>
<gene>
    <name evidence="3" type="ORF">FJQ55_06080</name>
</gene>
<comment type="similarity">
    <text evidence="1">Belongs to the AHA1 family.</text>
</comment>
<organism evidence="3 4">
    <name type="scientific">Rhizobium glycinendophyticum</name>
    <dbReference type="NCBI Taxonomy" id="2589807"/>
    <lineage>
        <taxon>Bacteria</taxon>
        <taxon>Pseudomonadati</taxon>
        <taxon>Pseudomonadota</taxon>
        <taxon>Alphaproteobacteria</taxon>
        <taxon>Hyphomicrobiales</taxon>
        <taxon>Rhizobiaceae</taxon>
        <taxon>Rhizobium/Agrobacterium group</taxon>
        <taxon>Rhizobium</taxon>
    </lineage>
</organism>
<comment type="caution">
    <text evidence="3">The sequence shown here is derived from an EMBL/GenBank/DDBJ whole genome shotgun (WGS) entry which is preliminary data.</text>
</comment>
<accession>A0A504UA29</accession>
<dbReference type="EMBL" id="VFYP01000001">
    <property type="protein sequence ID" value="TPP10417.1"/>
    <property type="molecule type" value="Genomic_DNA"/>
</dbReference>
<evidence type="ECO:0000259" key="2">
    <source>
        <dbReference type="Pfam" id="PF08327"/>
    </source>
</evidence>
<keyword evidence="4" id="KW-1185">Reference proteome</keyword>
<feature type="domain" description="Activator of Hsp90 ATPase homologue 1/2-like C-terminal" evidence="2">
    <location>
        <begin position="27"/>
        <end position="156"/>
    </location>
</feature>
<dbReference type="AlphaFoldDB" id="A0A504UA29"/>
<dbReference type="Proteomes" id="UP000316429">
    <property type="component" value="Unassembled WGS sequence"/>
</dbReference>
<protein>
    <submittedName>
        <fullName evidence="3">ATPase</fullName>
    </submittedName>
</protein>
<dbReference type="SUPFAM" id="SSF55961">
    <property type="entry name" value="Bet v1-like"/>
    <property type="match status" value="1"/>
</dbReference>
<evidence type="ECO:0000313" key="3">
    <source>
        <dbReference type="EMBL" id="TPP10417.1"/>
    </source>
</evidence>
<reference evidence="3 4" key="1">
    <citation type="submission" date="2019-06" db="EMBL/GenBank/DDBJ databases">
        <title>Rhizobium sp. CL12 isolated from roots of soybean.</title>
        <authorList>
            <person name="Wang C."/>
        </authorList>
    </citation>
    <scope>NUCLEOTIDE SEQUENCE [LARGE SCALE GENOMIC DNA]</scope>
    <source>
        <strain evidence="3 4">CL12</strain>
    </source>
</reference>
<dbReference type="Gene3D" id="3.30.530.20">
    <property type="match status" value="1"/>
</dbReference>